<dbReference type="EMBL" id="JAPFFF010000023">
    <property type="protein sequence ID" value="KAK8852539.1"/>
    <property type="molecule type" value="Genomic_DNA"/>
</dbReference>
<gene>
    <name evidence="1" type="ORF">M9Y10_017524</name>
</gene>
<evidence type="ECO:0000313" key="2">
    <source>
        <dbReference type="Proteomes" id="UP001470230"/>
    </source>
</evidence>
<accession>A0ABR2HTU4</accession>
<sequence length="454" mass="53066">MYENNQTPKLAEYVFNQKPVINDQNYPIGMTTVQPKYWESPSIYDTPLYSDVHPPIVCKNEQEMTDLLHNMYKVDPKHQNIIGGERVIRVYSGLVSEVIGESDKTIRCPHDLGFQRNQDPNSLYNLLKTNQIEVLQIHCCRNGNSKFFIKIRNITHHRIHFIFQKGSVVDLPIHQQPLYIAETWEGYLESFQVREIYLKWYCMNKKATTPDGDAKLTPFIFVAPARFSNGDYGKPWTGNSDNWWYNLQPDLCRKISRSNFIWPKQQNERRIQEITKINRNYGDYNPEWNYLPIEIGGKINSNLFQILNEKRNLMVYSIVGVVRYNRMSMEANANNAMIYTNQMGFVIAIQNELILIEKAESGEWEGGFCSYDNSNDVYSFKGRYYYKDFSSINRSSFYVGQVINGMRTDPKYYNSVTYTSQNSRQYLFGTLGISIPIIHTGQIFIPSLHDLIDF</sequence>
<keyword evidence="2" id="KW-1185">Reference proteome</keyword>
<comment type="caution">
    <text evidence="1">The sequence shown here is derived from an EMBL/GenBank/DDBJ whole genome shotgun (WGS) entry which is preliminary data.</text>
</comment>
<name>A0ABR2HTU4_9EUKA</name>
<organism evidence="1 2">
    <name type="scientific">Tritrichomonas musculus</name>
    <dbReference type="NCBI Taxonomy" id="1915356"/>
    <lineage>
        <taxon>Eukaryota</taxon>
        <taxon>Metamonada</taxon>
        <taxon>Parabasalia</taxon>
        <taxon>Tritrichomonadida</taxon>
        <taxon>Tritrichomonadidae</taxon>
        <taxon>Tritrichomonas</taxon>
    </lineage>
</organism>
<proteinExistence type="predicted"/>
<dbReference type="Proteomes" id="UP001470230">
    <property type="component" value="Unassembled WGS sequence"/>
</dbReference>
<evidence type="ECO:0000313" key="1">
    <source>
        <dbReference type="EMBL" id="KAK8852539.1"/>
    </source>
</evidence>
<protein>
    <submittedName>
        <fullName evidence="1">Uncharacterized protein</fullName>
    </submittedName>
</protein>
<reference evidence="1 2" key="1">
    <citation type="submission" date="2024-04" db="EMBL/GenBank/DDBJ databases">
        <title>Tritrichomonas musculus Genome.</title>
        <authorList>
            <person name="Alves-Ferreira E."/>
            <person name="Grigg M."/>
            <person name="Lorenzi H."/>
            <person name="Galac M."/>
        </authorList>
    </citation>
    <scope>NUCLEOTIDE SEQUENCE [LARGE SCALE GENOMIC DNA]</scope>
    <source>
        <strain evidence="1 2">EAF2021</strain>
    </source>
</reference>